<gene>
    <name evidence="5" type="ordered locus">LIV_0681</name>
</gene>
<dbReference type="GO" id="GO:0003700">
    <property type="term" value="F:DNA-binding transcription factor activity"/>
    <property type="evidence" value="ECO:0007669"/>
    <property type="project" value="InterPro"/>
</dbReference>
<dbReference type="PANTHER" id="PTHR38445:SF6">
    <property type="entry name" value="GNTR-FAMILY TRANSCRIPTIONAL REGULATOR"/>
    <property type="match status" value="1"/>
</dbReference>
<evidence type="ECO:0000313" key="6">
    <source>
        <dbReference type="Proteomes" id="UP000001286"/>
    </source>
</evidence>
<name>G2ZD04_LISIP</name>
<evidence type="ECO:0000256" key="2">
    <source>
        <dbReference type="ARBA" id="ARBA00023125"/>
    </source>
</evidence>
<dbReference type="InterPro" id="IPR036390">
    <property type="entry name" value="WH_DNA-bd_sf"/>
</dbReference>
<keyword evidence="1" id="KW-0805">Transcription regulation</keyword>
<dbReference type="AlphaFoldDB" id="G2ZD04"/>
<dbReference type="RefSeq" id="WP_014092185.1">
    <property type="nucleotide sequence ID" value="NC_016011.1"/>
</dbReference>
<dbReference type="PROSITE" id="PS50949">
    <property type="entry name" value="HTH_GNTR"/>
    <property type="match status" value="1"/>
</dbReference>
<dbReference type="SUPFAM" id="SSF46785">
    <property type="entry name" value="Winged helix' DNA-binding domain"/>
    <property type="match status" value="1"/>
</dbReference>
<evidence type="ECO:0000259" key="4">
    <source>
        <dbReference type="PROSITE" id="PS50949"/>
    </source>
</evidence>
<dbReference type="CDD" id="cd07377">
    <property type="entry name" value="WHTH_GntR"/>
    <property type="match status" value="1"/>
</dbReference>
<dbReference type="eggNOG" id="COG1725">
    <property type="taxonomic scope" value="Bacteria"/>
</dbReference>
<dbReference type="OrthoDB" id="362473at2"/>
<dbReference type="InterPro" id="IPR036388">
    <property type="entry name" value="WH-like_DNA-bd_sf"/>
</dbReference>
<dbReference type="HOGENOM" id="CLU_017584_10_0_9"/>
<proteinExistence type="predicted"/>
<dbReference type="SMART" id="SM00345">
    <property type="entry name" value="HTH_GNTR"/>
    <property type="match status" value="1"/>
</dbReference>
<protein>
    <submittedName>
        <fullName evidence="5">Putative transcriptional regulator (GntR family)</fullName>
    </submittedName>
</protein>
<dbReference type="PRINTS" id="PR00035">
    <property type="entry name" value="HTHGNTR"/>
</dbReference>
<dbReference type="KEGG" id="liv:LIV_0681"/>
<dbReference type="InterPro" id="IPR000524">
    <property type="entry name" value="Tscrpt_reg_HTH_GntR"/>
</dbReference>
<dbReference type="GeneID" id="57075669"/>
<feature type="domain" description="HTH gntR-type" evidence="4">
    <location>
        <begin position="7"/>
        <end position="75"/>
    </location>
</feature>
<dbReference type="PANTHER" id="PTHR38445">
    <property type="entry name" value="HTH-TYPE TRANSCRIPTIONAL REPRESSOR YTRA"/>
    <property type="match status" value="1"/>
</dbReference>
<organism evidence="5 6">
    <name type="scientific">Listeria ivanovii (strain ATCC BAA-678 / PAM 55)</name>
    <dbReference type="NCBI Taxonomy" id="881621"/>
    <lineage>
        <taxon>Bacteria</taxon>
        <taxon>Bacillati</taxon>
        <taxon>Bacillota</taxon>
        <taxon>Bacilli</taxon>
        <taxon>Bacillales</taxon>
        <taxon>Listeriaceae</taxon>
        <taxon>Listeria</taxon>
    </lineage>
</organism>
<keyword evidence="3" id="KW-0804">Transcription</keyword>
<dbReference type="Gene3D" id="1.10.10.10">
    <property type="entry name" value="Winged helix-like DNA-binding domain superfamily/Winged helix DNA-binding domain"/>
    <property type="match status" value="1"/>
</dbReference>
<dbReference type="EMBL" id="FR687253">
    <property type="protein sequence ID" value="CBW85159.1"/>
    <property type="molecule type" value="Genomic_DNA"/>
</dbReference>
<dbReference type="Gene3D" id="1.10.287.2110">
    <property type="match status" value="1"/>
</dbReference>
<dbReference type="GO" id="GO:0003677">
    <property type="term" value="F:DNA binding"/>
    <property type="evidence" value="ECO:0007669"/>
    <property type="project" value="UniProtKB-KW"/>
</dbReference>
<keyword evidence="2" id="KW-0238">DNA-binding</keyword>
<accession>G2ZD04</accession>
<evidence type="ECO:0000256" key="3">
    <source>
        <dbReference type="ARBA" id="ARBA00023163"/>
    </source>
</evidence>
<evidence type="ECO:0000256" key="1">
    <source>
        <dbReference type="ARBA" id="ARBA00023015"/>
    </source>
</evidence>
<dbReference type="Proteomes" id="UP000001286">
    <property type="component" value="Chromosome"/>
</dbReference>
<evidence type="ECO:0000313" key="5">
    <source>
        <dbReference type="EMBL" id="CBW85159.1"/>
    </source>
</evidence>
<reference evidence="5 6" key="1">
    <citation type="journal article" date="2011" name="J. Bacteriol.">
        <title>Complete genome sequence of the animal pathogen Listeria ivanovii, which provides insights into host specificities and evolution of the genus Listeria.</title>
        <authorList>
            <person name="Buchrieser C."/>
            <person name="Rusniok C."/>
            <person name="Garrido P."/>
            <person name="Hain T."/>
            <person name="Scortti M."/>
            <person name="Lampidis R."/>
            <person name="Karst U."/>
            <person name="Chakraborty T."/>
            <person name="Cossart P."/>
            <person name="Kreft J."/>
            <person name="Vazquez-Boland J.A."/>
            <person name="Goebel W."/>
            <person name="Glaser P."/>
        </authorList>
    </citation>
    <scope>NUCLEOTIDE SEQUENCE [LARGE SCALE GENOMIC DNA]</scope>
    <source>
        <strain evidence="6">ATCC BAA-678 / PAM 55</strain>
    </source>
</reference>
<sequence length="121" mass="14090">MKFDDNKPIYKQIVHYIHGGIITKVFKQGDKLPSVRELAVQLEVNPTTIQRAYAELEEEGIIYTIRGTGKYLTKDKERIKELETGIAKQLTESFILEMMKLGISKEEIIEWVKKFKEVEKC</sequence>
<dbReference type="Pfam" id="PF00392">
    <property type="entry name" value="GntR"/>
    <property type="match status" value="1"/>
</dbReference>